<dbReference type="Proteomes" id="UP000762676">
    <property type="component" value="Unassembled WGS sequence"/>
</dbReference>
<feature type="compositionally biased region" description="Low complexity" evidence="2">
    <location>
        <begin position="363"/>
        <end position="379"/>
    </location>
</feature>
<comment type="similarity">
    <text evidence="1">Belongs to the FAM167 (SEC) family.</text>
</comment>
<dbReference type="InterPro" id="IPR024280">
    <property type="entry name" value="FAM167"/>
</dbReference>
<feature type="compositionally biased region" description="Low complexity" evidence="2">
    <location>
        <begin position="213"/>
        <end position="231"/>
    </location>
</feature>
<accession>A0AAV4IAV5</accession>
<feature type="compositionally biased region" description="Basic and acidic residues" evidence="2">
    <location>
        <begin position="387"/>
        <end position="396"/>
    </location>
</feature>
<name>A0AAV4IAV5_9GAST</name>
<feature type="compositionally biased region" description="Basic and acidic residues" evidence="2">
    <location>
        <begin position="314"/>
        <end position="333"/>
    </location>
</feature>
<feature type="compositionally biased region" description="Low complexity" evidence="2">
    <location>
        <begin position="669"/>
        <end position="704"/>
    </location>
</feature>
<evidence type="ECO:0000313" key="3">
    <source>
        <dbReference type="EMBL" id="GFS06698.1"/>
    </source>
</evidence>
<feature type="region of interest" description="Disordered" evidence="2">
    <location>
        <begin position="1"/>
        <end position="529"/>
    </location>
</feature>
<feature type="compositionally biased region" description="Polar residues" evidence="2">
    <location>
        <begin position="194"/>
        <end position="205"/>
    </location>
</feature>
<sequence>MATAAQNPLIVPVQTPAGKASVLTGDCDLDDPTPSRSPHPNRPLSIISESDPNSSASCETLSGKGRNSESAHNSPNRASPSMPGQSGGAAVVPGKVSSPRRTQSATARCSPAIRKLTENFERSPRSSPSRAGARAATRPASTGTIGVRSSKTGSSSSTNNSNSNVSTGSPSSMNNGTRSGTSSPRTSSPRTVVNKPTASSLAKTNRPSPSPSPATRAVSSSSATARTSSPSQNNRAGAGTGRKPPQQQIDPGSRQTAGKGVVASKTDKKQPSQGTKPTAKSSSTEVKNTNVRSLHKSERTQKVRQPAKISDSVGHSKEPSDNGESRLDDRGTEESIGVLASDAETSEKSNAIDNSPSSPPPQLLGSLSSGGDSKSNSIPRDGGGLARIRETAERLKLTSPSCTITSSPSQSPKFGHRVRFATSSASSPMKLMVTGSQSPPVSRAGFGRRGSPSSSSIPHITVTYSDGSVRGPPPQLGPLIPANINPATSYPLSPSPLSAISETDGQSSTQDQENGTNNANNYKSGSLNTNEGILSQPVLNMHQDVSNNNVKSSTPYNSLSTNTNYHNNINSTDHMNRTNYPRPALLHGSRSPTSTHPHTASALLPHYKLSSSAFFARRLSSGGSSIYEEEEEHEEMGNGEESRVEIKVKDDETNNQSGRGGGGGGGEGVKTSSTSSSSVLLSERGSSVSSLGSNTSINSNSAEPTSPPLPQPPSVLQQISSSHLTQLKETADKLRLATRRDSTMAWRQKYLESSGHMRSVSVANGELAVRDDGKLTEDRKQRIDAALDWLREELQDMRKDQNLARQLLTIRHDIYQLKLQRSTEEHQELIDDYWNELEELQELSDVLDLPQPVYGGDNPLRNVGVTRLNLCARRFSAC</sequence>
<dbReference type="PANTHER" id="PTHR32289">
    <property type="entry name" value="PROTEIN FAM167A"/>
    <property type="match status" value="1"/>
</dbReference>
<feature type="compositionally biased region" description="Polar residues" evidence="2">
    <location>
        <begin position="47"/>
        <end position="60"/>
    </location>
</feature>
<feature type="compositionally biased region" description="Gly residues" evidence="2">
    <location>
        <begin position="658"/>
        <end position="668"/>
    </location>
</feature>
<organism evidence="3 4">
    <name type="scientific">Elysia marginata</name>
    <dbReference type="NCBI Taxonomy" id="1093978"/>
    <lineage>
        <taxon>Eukaryota</taxon>
        <taxon>Metazoa</taxon>
        <taxon>Spiralia</taxon>
        <taxon>Lophotrochozoa</taxon>
        <taxon>Mollusca</taxon>
        <taxon>Gastropoda</taxon>
        <taxon>Heterobranchia</taxon>
        <taxon>Euthyneura</taxon>
        <taxon>Panpulmonata</taxon>
        <taxon>Sacoglossa</taxon>
        <taxon>Placobranchoidea</taxon>
        <taxon>Plakobranchidae</taxon>
        <taxon>Elysia</taxon>
    </lineage>
</organism>
<feature type="region of interest" description="Disordered" evidence="2">
    <location>
        <begin position="649"/>
        <end position="716"/>
    </location>
</feature>
<proteinExistence type="inferred from homology"/>
<gene>
    <name evidence="3" type="ORF">ElyMa_002971400</name>
</gene>
<keyword evidence="4" id="KW-1185">Reference proteome</keyword>
<dbReference type="PANTHER" id="PTHR32289:SF1">
    <property type="entry name" value="PROTEIN FAM167A-LIKE"/>
    <property type="match status" value="1"/>
</dbReference>
<feature type="compositionally biased region" description="Polar residues" evidence="2">
    <location>
        <begin position="68"/>
        <end position="84"/>
    </location>
</feature>
<protein>
    <submittedName>
        <fullName evidence="3">Family with sequence similarity 167, member Ab</fullName>
    </submittedName>
</protein>
<dbReference type="InterPro" id="IPR051771">
    <property type="entry name" value="FAM167_domain"/>
</dbReference>
<feature type="compositionally biased region" description="Low complexity" evidence="2">
    <location>
        <begin position="442"/>
        <end position="456"/>
    </location>
</feature>
<feature type="compositionally biased region" description="Polar residues" evidence="2">
    <location>
        <begin position="245"/>
        <end position="256"/>
    </location>
</feature>
<feature type="compositionally biased region" description="Polar residues" evidence="2">
    <location>
        <begin position="485"/>
        <end position="529"/>
    </location>
</feature>
<evidence type="ECO:0000256" key="1">
    <source>
        <dbReference type="ARBA" id="ARBA00005489"/>
    </source>
</evidence>
<evidence type="ECO:0000256" key="2">
    <source>
        <dbReference type="SAM" id="MobiDB-lite"/>
    </source>
</evidence>
<feature type="compositionally biased region" description="Low complexity" evidence="2">
    <location>
        <begin position="125"/>
        <end position="191"/>
    </location>
</feature>
<dbReference type="Pfam" id="PF11652">
    <property type="entry name" value="FAM167"/>
    <property type="match status" value="1"/>
</dbReference>
<feature type="compositionally biased region" description="Low complexity" evidence="2">
    <location>
        <begin position="398"/>
        <end position="412"/>
    </location>
</feature>
<dbReference type="AlphaFoldDB" id="A0AAV4IAV5"/>
<evidence type="ECO:0000313" key="4">
    <source>
        <dbReference type="Proteomes" id="UP000762676"/>
    </source>
</evidence>
<dbReference type="EMBL" id="BMAT01006120">
    <property type="protein sequence ID" value="GFS06698.1"/>
    <property type="molecule type" value="Genomic_DNA"/>
</dbReference>
<reference evidence="3 4" key="1">
    <citation type="journal article" date="2021" name="Elife">
        <title>Chloroplast acquisition without the gene transfer in kleptoplastic sea slugs, Plakobranchus ocellatus.</title>
        <authorList>
            <person name="Maeda T."/>
            <person name="Takahashi S."/>
            <person name="Yoshida T."/>
            <person name="Shimamura S."/>
            <person name="Takaki Y."/>
            <person name="Nagai Y."/>
            <person name="Toyoda A."/>
            <person name="Suzuki Y."/>
            <person name="Arimoto A."/>
            <person name="Ishii H."/>
            <person name="Satoh N."/>
            <person name="Nishiyama T."/>
            <person name="Hasebe M."/>
            <person name="Maruyama T."/>
            <person name="Minagawa J."/>
            <person name="Obokata J."/>
            <person name="Shigenobu S."/>
        </authorList>
    </citation>
    <scope>NUCLEOTIDE SEQUENCE [LARGE SCALE GENOMIC DNA]</scope>
</reference>
<feature type="compositionally biased region" description="Polar residues" evidence="2">
    <location>
        <begin position="271"/>
        <end position="292"/>
    </location>
</feature>
<comment type="caution">
    <text evidence="3">The sequence shown here is derived from an EMBL/GenBank/DDBJ whole genome shotgun (WGS) entry which is preliminary data.</text>
</comment>
<feature type="compositionally biased region" description="Basic and acidic residues" evidence="2">
    <location>
        <begin position="115"/>
        <end position="124"/>
    </location>
</feature>